<dbReference type="Proteomes" id="UP000824072">
    <property type="component" value="Unassembled WGS sequence"/>
</dbReference>
<evidence type="ECO:0000256" key="6">
    <source>
        <dbReference type="ARBA" id="ARBA00022989"/>
    </source>
</evidence>
<gene>
    <name evidence="9" type="ORF">IAB02_07220</name>
</gene>
<proteinExistence type="predicted"/>
<evidence type="ECO:0000256" key="5">
    <source>
        <dbReference type="ARBA" id="ARBA00022692"/>
    </source>
</evidence>
<dbReference type="PANTHER" id="PTHR32196">
    <property type="entry name" value="ABC TRANSPORTER PERMEASE PROTEIN YPHD-RELATED-RELATED"/>
    <property type="match status" value="1"/>
</dbReference>
<keyword evidence="3" id="KW-1003">Cell membrane</keyword>
<dbReference type="InterPro" id="IPR001851">
    <property type="entry name" value="ABC_transp_permease"/>
</dbReference>
<evidence type="ECO:0000256" key="4">
    <source>
        <dbReference type="ARBA" id="ARBA00022519"/>
    </source>
</evidence>
<evidence type="ECO:0000256" key="2">
    <source>
        <dbReference type="ARBA" id="ARBA00022448"/>
    </source>
</evidence>
<feature type="transmembrane region" description="Helical" evidence="8">
    <location>
        <begin position="307"/>
        <end position="328"/>
    </location>
</feature>
<evidence type="ECO:0000256" key="8">
    <source>
        <dbReference type="SAM" id="Phobius"/>
    </source>
</evidence>
<organism evidence="9 10">
    <name type="scientific">Candidatus Pullichristensenella excrementigallinarum</name>
    <dbReference type="NCBI Taxonomy" id="2840907"/>
    <lineage>
        <taxon>Bacteria</taxon>
        <taxon>Bacillati</taxon>
        <taxon>Bacillota</taxon>
        <taxon>Clostridia</taxon>
        <taxon>Candidatus Pullichristensenella</taxon>
    </lineage>
</organism>
<keyword evidence="5 8" id="KW-0812">Transmembrane</keyword>
<dbReference type="GO" id="GO:0005886">
    <property type="term" value="C:plasma membrane"/>
    <property type="evidence" value="ECO:0007669"/>
    <property type="project" value="UniProtKB-SubCell"/>
</dbReference>
<evidence type="ECO:0000256" key="1">
    <source>
        <dbReference type="ARBA" id="ARBA00004651"/>
    </source>
</evidence>
<protein>
    <submittedName>
        <fullName evidence="9">ABC transporter permease</fullName>
    </submittedName>
</protein>
<feature type="transmembrane region" description="Helical" evidence="8">
    <location>
        <begin position="20"/>
        <end position="41"/>
    </location>
</feature>
<keyword evidence="4" id="KW-0997">Cell inner membrane</keyword>
<dbReference type="EMBL" id="DVMU01000162">
    <property type="protein sequence ID" value="HIU34337.1"/>
    <property type="molecule type" value="Genomic_DNA"/>
</dbReference>
<dbReference type="Pfam" id="PF02653">
    <property type="entry name" value="BPD_transp_2"/>
    <property type="match status" value="1"/>
</dbReference>
<evidence type="ECO:0000256" key="7">
    <source>
        <dbReference type="ARBA" id="ARBA00023136"/>
    </source>
</evidence>
<evidence type="ECO:0000313" key="10">
    <source>
        <dbReference type="Proteomes" id="UP000824072"/>
    </source>
</evidence>
<keyword evidence="6 8" id="KW-1133">Transmembrane helix</keyword>
<name>A0A9D1IBQ4_9FIRM</name>
<accession>A0A9D1IBQ4</accession>
<dbReference type="GO" id="GO:0022857">
    <property type="term" value="F:transmembrane transporter activity"/>
    <property type="evidence" value="ECO:0007669"/>
    <property type="project" value="InterPro"/>
</dbReference>
<comment type="subcellular location">
    <subcellularLocation>
        <location evidence="1">Cell membrane</location>
        <topology evidence="1">Multi-pass membrane protein</topology>
    </subcellularLocation>
</comment>
<feature type="transmembrane region" description="Helical" evidence="8">
    <location>
        <begin position="219"/>
        <end position="242"/>
    </location>
</feature>
<keyword evidence="2" id="KW-0813">Transport</keyword>
<dbReference type="CDD" id="cd06579">
    <property type="entry name" value="TM_PBP1_transp_AraH_like"/>
    <property type="match status" value="1"/>
</dbReference>
<dbReference type="AlphaFoldDB" id="A0A9D1IBQ4"/>
<dbReference type="PANTHER" id="PTHR32196:SF21">
    <property type="entry name" value="ABC TRANSPORTER PERMEASE PROTEIN YPHD-RELATED"/>
    <property type="match status" value="1"/>
</dbReference>
<evidence type="ECO:0000313" key="9">
    <source>
        <dbReference type="EMBL" id="HIU34337.1"/>
    </source>
</evidence>
<comment type="caution">
    <text evidence="9">The sequence shown here is derived from an EMBL/GenBank/DDBJ whole genome shotgun (WGS) entry which is preliminary data.</text>
</comment>
<reference evidence="9" key="1">
    <citation type="submission" date="2020-10" db="EMBL/GenBank/DDBJ databases">
        <authorList>
            <person name="Gilroy R."/>
        </authorList>
    </citation>
    <scope>NUCLEOTIDE SEQUENCE</scope>
    <source>
        <strain evidence="9">ChiHcec3-11533</strain>
    </source>
</reference>
<feature type="transmembrane region" description="Helical" evidence="8">
    <location>
        <begin position="168"/>
        <end position="186"/>
    </location>
</feature>
<feature type="transmembrane region" description="Helical" evidence="8">
    <location>
        <begin position="48"/>
        <end position="68"/>
    </location>
</feature>
<feature type="transmembrane region" description="Helical" evidence="8">
    <location>
        <begin position="254"/>
        <end position="287"/>
    </location>
</feature>
<sequence length="355" mass="38707">MKNGGFKAGYENFKRKPEFMGTVLLVVIVLLNMIMQGSAFFRASTFQTLFSTNTPLIILTMAQCVVLMTGNIDLSTGMTMTMVNCFIVMMPTLNPGFPVWLAYALGFCLAVAVGVINGFIVGYFRIPPMLATYGMNYIITGASLLICDKPQGRVAKELWKIYKGDIVGIPNSVFLILVLILIWLYIRNRPGMKEIYALGGDERNTYLTGVSTFRTTVRAYTISGCFVGVAGICWTLMLAAANPTSGDVKTLQSIAAALLGGTLISGGWGSMICGVLGATFLGFVTNAVTYMFTKFIPSLIPGFSVNTYYQDLVSQLIILLGITLSVLVSNRARTTVKRVARLDQLKPTGKEEERQ</sequence>
<reference evidence="9" key="2">
    <citation type="journal article" date="2021" name="PeerJ">
        <title>Extensive microbial diversity within the chicken gut microbiome revealed by metagenomics and culture.</title>
        <authorList>
            <person name="Gilroy R."/>
            <person name="Ravi A."/>
            <person name="Getino M."/>
            <person name="Pursley I."/>
            <person name="Horton D.L."/>
            <person name="Alikhan N.F."/>
            <person name="Baker D."/>
            <person name="Gharbi K."/>
            <person name="Hall N."/>
            <person name="Watson M."/>
            <person name="Adriaenssens E.M."/>
            <person name="Foster-Nyarko E."/>
            <person name="Jarju S."/>
            <person name="Secka A."/>
            <person name="Antonio M."/>
            <person name="Oren A."/>
            <person name="Chaudhuri R.R."/>
            <person name="La Ragione R."/>
            <person name="Hildebrand F."/>
            <person name="Pallen M.J."/>
        </authorList>
    </citation>
    <scope>NUCLEOTIDE SEQUENCE</scope>
    <source>
        <strain evidence="9">ChiHcec3-11533</strain>
    </source>
</reference>
<feature type="transmembrane region" description="Helical" evidence="8">
    <location>
        <begin position="100"/>
        <end position="124"/>
    </location>
</feature>
<keyword evidence="7 8" id="KW-0472">Membrane</keyword>
<evidence type="ECO:0000256" key="3">
    <source>
        <dbReference type="ARBA" id="ARBA00022475"/>
    </source>
</evidence>